<proteinExistence type="predicted"/>
<reference evidence="2" key="2">
    <citation type="submission" date="2021-02" db="EMBL/GenBank/DDBJ databases">
        <authorList>
            <person name="Merkel A.Y."/>
        </authorList>
    </citation>
    <scope>NUCLEOTIDE SEQUENCE</scope>
    <source>
        <strain evidence="2">T05b</strain>
    </source>
</reference>
<dbReference type="EMBL" id="JAFHKK010000006">
    <property type="protein sequence ID" value="MBN2964011.1"/>
    <property type="molecule type" value="Genomic_DNA"/>
</dbReference>
<feature type="domain" description="DUF234" evidence="1">
    <location>
        <begin position="174"/>
        <end position="257"/>
    </location>
</feature>
<accession>A0ABS2WQV9</accession>
<name>A0ABS2WQV9_9BACT</name>
<dbReference type="RefSeq" id="WP_205458557.1">
    <property type="nucleotide sequence ID" value="NZ_JAFHKK010000006.1"/>
</dbReference>
<protein>
    <recommendedName>
        <fullName evidence="1">DUF234 domain-containing protein</fullName>
    </recommendedName>
</protein>
<gene>
    <name evidence="2" type="ORF">JWV37_04380</name>
</gene>
<sequence>MVVWVLWTLVGTVQNPLTCKPKTLYNTPTLTQGFPILPFHTPLTEQFRLFCHHNAITDPATALELFAIFGGLDDVIDPNKPLETLIEEHILVPYKQLHSLITHFTGSNPLYHKVLTGVAQGDGRTAFKRANVSLAEGIRAVEAMSEAGFLRTEACFKNPDQERLSFTLPFFRFWFAFVSPLFKGISQGDYAEFSQRFAQQKSEFSQRTFEQLAQLFLLESLPEAMSVRAFWNSSLYVPLVITCKDKSTLVGTFKHSAQKMKKSDLSALQALAKNANITADGYVLVAKGGFSSELKNHPNVHLFTLKHLKLLMA</sequence>
<evidence type="ECO:0000259" key="1">
    <source>
        <dbReference type="Pfam" id="PF03008"/>
    </source>
</evidence>
<keyword evidence="3" id="KW-1185">Reference proteome</keyword>
<reference evidence="2" key="1">
    <citation type="submission" date="2021-02" db="EMBL/GenBank/DDBJ databases">
        <title>Sulfurospirillum tamanensis sp. nov.</title>
        <authorList>
            <person name="Frolova A."/>
            <person name="Merkel A."/>
            <person name="Slobodkin A."/>
        </authorList>
    </citation>
    <scope>NUCLEOTIDE SEQUENCE</scope>
    <source>
        <strain evidence="2">T05b</strain>
    </source>
</reference>
<dbReference type="InterPro" id="IPR004256">
    <property type="entry name" value="DUF234"/>
</dbReference>
<dbReference type="Proteomes" id="UP000703590">
    <property type="component" value="Unassembled WGS sequence"/>
</dbReference>
<evidence type="ECO:0000313" key="3">
    <source>
        <dbReference type="Proteomes" id="UP000703590"/>
    </source>
</evidence>
<evidence type="ECO:0000313" key="2">
    <source>
        <dbReference type="EMBL" id="MBN2964011.1"/>
    </source>
</evidence>
<dbReference type="Pfam" id="PF03008">
    <property type="entry name" value="DUF234"/>
    <property type="match status" value="1"/>
</dbReference>
<organism evidence="2 3">
    <name type="scientific">Sulfurospirillum tamanense</name>
    <dbReference type="NCBI Taxonomy" id="2813362"/>
    <lineage>
        <taxon>Bacteria</taxon>
        <taxon>Pseudomonadati</taxon>
        <taxon>Campylobacterota</taxon>
        <taxon>Epsilonproteobacteria</taxon>
        <taxon>Campylobacterales</taxon>
        <taxon>Sulfurospirillaceae</taxon>
        <taxon>Sulfurospirillum</taxon>
    </lineage>
</organism>
<comment type="caution">
    <text evidence="2">The sequence shown here is derived from an EMBL/GenBank/DDBJ whole genome shotgun (WGS) entry which is preliminary data.</text>
</comment>